<proteinExistence type="predicted"/>
<dbReference type="EMBL" id="AOFM01000005">
    <property type="protein sequence ID" value="EME75377.1"/>
    <property type="molecule type" value="Genomic_DNA"/>
</dbReference>
<protein>
    <submittedName>
        <fullName evidence="1">Phage protein</fullName>
    </submittedName>
</protein>
<dbReference type="AlphaFoldDB" id="M5PFI2"/>
<dbReference type="PATRIC" id="fig|1274524.3.peg.1313"/>
<sequence length="99" mass="11420">MDDKKRLEKIKAAYSDCVDIYLSEGDTLPYYDIEVSDLNFLIEQAEKGLTATRSAGNLHALHECITVMQKIKFICQRAKRHYIEEKDIDDILKLLEGKV</sequence>
<comment type="caution">
    <text evidence="1">The sequence shown here is derived from an EMBL/GenBank/DDBJ whole genome shotgun (WGS) entry which is preliminary data.</text>
</comment>
<dbReference type="STRING" id="1274524.BSONL12_06053"/>
<evidence type="ECO:0000313" key="2">
    <source>
        <dbReference type="Proteomes" id="UP000011907"/>
    </source>
</evidence>
<gene>
    <name evidence="1" type="ORF">BSONL12_06053</name>
</gene>
<name>M5PFI2_9BACI</name>
<dbReference type="Proteomes" id="UP000011907">
    <property type="component" value="Unassembled WGS sequence"/>
</dbReference>
<accession>M5PFI2</accession>
<reference evidence="1 2" key="1">
    <citation type="journal article" date="2013" name="Genome Announc.">
        <title>Draft Whole-Genome Sequence of Bacillus sonorensis Strain L12, a Source of Nonribosomal Lipopeptides.</title>
        <authorList>
            <person name="Adimpong D.B."/>
            <person name="Sorensen K.I."/>
            <person name="Nielsen D.S."/>
            <person name="Thorsen L."/>
            <person name="Rasmussen T.B."/>
            <person name="Derkx P.M."/>
            <person name="Jespersen L."/>
        </authorList>
    </citation>
    <scope>NUCLEOTIDE SEQUENCE [LARGE SCALE GENOMIC DNA]</scope>
    <source>
        <strain evidence="1 2">L12</strain>
    </source>
</reference>
<organism evidence="1 2">
    <name type="scientific">Bacillus sonorensis L12</name>
    <dbReference type="NCBI Taxonomy" id="1274524"/>
    <lineage>
        <taxon>Bacteria</taxon>
        <taxon>Bacillati</taxon>
        <taxon>Bacillota</taxon>
        <taxon>Bacilli</taxon>
        <taxon>Bacillales</taxon>
        <taxon>Bacillaceae</taxon>
        <taxon>Bacillus</taxon>
    </lineage>
</organism>
<evidence type="ECO:0000313" key="1">
    <source>
        <dbReference type="EMBL" id="EME75377.1"/>
    </source>
</evidence>
<dbReference type="RefSeq" id="WP_006637229.1">
    <property type="nucleotide sequence ID" value="NZ_AOFM01000005.1"/>
</dbReference>